<feature type="region of interest" description="Disordered" evidence="1">
    <location>
        <begin position="1"/>
        <end position="21"/>
    </location>
</feature>
<evidence type="ECO:0000313" key="3">
    <source>
        <dbReference type="Proteomes" id="UP000269157"/>
    </source>
</evidence>
<comment type="caution">
    <text evidence="2">The sequence shown here is derived from an EMBL/GenBank/DDBJ whole genome shotgun (WGS) entry which is preliminary data.</text>
</comment>
<evidence type="ECO:0000313" key="2">
    <source>
        <dbReference type="EMBL" id="RLJ60242.1"/>
    </source>
</evidence>
<feature type="compositionally biased region" description="Acidic residues" evidence="1">
    <location>
        <begin position="1"/>
        <end position="10"/>
    </location>
</feature>
<dbReference type="OrthoDB" id="7834651at2"/>
<dbReference type="AlphaFoldDB" id="A0A497X4V4"/>
<proteinExistence type="predicted"/>
<dbReference type="EMBL" id="RCCE01000001">
    <property type="protein sequence ID" value="RLJ60242.1"/>
    <property type="molecule type" value="Genomic_DNA"/>
</dbReference>
<sequence length="272" mass="30380">MSDEDQDLDLPENLPTSGRGKAGRAVLNSLGAVPFAGGLFSAAAGYWGEQEEAKANEFLKNWIDMLHDEIREKEKTIIEITARLDLHDQKISDRITSTSFQSLVKKSFREWPAAESEDKRILLRNLLSNAAASSVSSDDVVRLFIDWLGLYSPFHFEVIAAIYNSDGVSRGAIWDKVGRDRVPEDSADADLFKLLIRDLSMGSIIRQHRETDYRGNFIKKKPRPKGSGGSTMVSAFDREEGYELTALGQQFVHYAMSELPPKIGYTASEEDS</sequence>
<reference evidence="2 3" key="1">
    <citation type="submission" date="2018-10" db="EMBL/GenBank/DDBJ databases">
        <title>Genomic Encyclopedia of Archaeal and Bacterial Type Strains, Phase II (KMG-II): from individual species to whole genera.</title>
        <authorList>
            <person name="Goeker M."/>
        </authorList>
    </citation>
    <scope>NUCLEOTIDE SEQUENCE [LARGE SCALE GENOMIC DNA]</scope>
    <source>
        <strain evidence="2 3">DSM 29466</strain>
    </source>
</reference>
<protein>
    <submittedName>
        <fullName evidence="2">Uncharacterized protein</fullName>
    </submittedName>
</protein>
<dbReference type="Proteomes" id="UP000269157">
    <property type="component" value="Unassembled WGS sequence"/>
</dbReference>
<dbReference type="RefSeq" id="WP_121021267.1">
    <property type="nucleotide sequence ID" value="NZ_RCCE01000001.1"/>
</dbReference>
<gene>
    <name evidence="2" type="ORF">BCF46_0440</name>
</gene>
<organism evidence="2 3">
    <name type="scientific">Litoreibacter meonggei</name>
    <dbReference type="NCBI Taxonomy" id="1049199"/>
    <lineage>
        <taxon>Bacteria</taxon>
        <taxon>Pseudomonadati</taxon>
        <taxon>Pseudomonadota</taxon>
        <taxon>Alphaproteobacteria</taxon>
        <taxon>Rhodobacterales</taxon>
        <taxon>Roseobacteraceae</taxon>
        <taxon>Litoreibacter</taxon>
    </lineage>
</organism>
<evidence type="ECO:0000256" key="1">
    <source>
        <dbReference type="SAM" id="MobiDB-lite"/>
    </source>
</evidence>
<name>A0A497X4V4_9RHOB</name>
<accession>A0A497X4V4</accession>
<keyword evidence="3" id="KW-1185">Reference proteome</keyword>